<dbReference type="AlphaFoldDB" id="A0A914UVN6"/>
<feature type="compositionally biased region" description="Low complexity" evidence="1">
    <location>
        <begin position="96"/>
        <end position="105"/>
    </location>
</feature>
<evidence type="ECO:0000313" key="3">
    <source>
        <dbReference type="WBParaSite" id="PSAMB.scaffold12size138133.g198.t1"/>
    </source>
</evidence>
<organism evidence="2 3">
    <name type="scientific">Plectus sambesii</name>
    <dbReference type="NCBI Taxonomy" id="2011161"/>
    <lineage>
        <taxon>Eukaryota</taxon>
        <taxon>Metazoa</taxon>
        <taxon>Ecdysozoa</taxon>
        <taxon>Nematoda</taxon>
        <taxon>Chromadorea</taxon>
        <taxon>Plectida</taxon>
        <taxon>Plectina</taxon>
        <taxon>Plectoidea</taxon>
        <taxon>Plectidae</taxon>
        <taxon>Plectus</taxon>
    </lineage>
</organism>
<feature type="region of interest" description="Disordered" evidence="1">
    <location>
        <begin position="46"/>
        <end position="105"/>
    </location>
</feature>
<protein>
    <submittedName>
        <fullName evidence="3">Uncharacterized protein</fullName>
    </submittedName>
</protein>
<feature type="region of interest" description="Disordered" evidence="1">
    <location>
        <begin position="1"/>
        <end position="34"/>
    </location>
</feature>
<reference evidence="3" key="1">
    <citation type="submission" date="2022-11" db="UniProtKB">
        <authorList>
            <consortium name="WormBaseParasite"/>
        </authorList>
    </citation>
    <scope>IDENTIFICATION</scope>
</reference>
<name>A0A914UVN6_9BILA</name>
<dbReference type="Proteomes" id="UP000887566">
    <property type="component" value="Unplaced"/>
</dbReference>
<evidence type="ECO:0000256" key="1">
    <source>
        <dbReference type="SAM" id="MobiDB-lite"/>
    </source>
</evidence>
<keyword evidence="2" id="KW-1185">Reference proteome</keyword>
<evidence type="ECO:0000313" key="2">
    <source>
        <dbReference type="Proteomes" id="UP000887566"/>
    </source>
</evidence>
<dbReference type="WBParaSite" id="PSAMB.scaffold12size138133.g198.t1">
    <property type="protein sequence ID" value="PSAMB.scaffold12size138133.g198.t1"/>
    <property type="gene ID" value="PSAMB.scaffold12size138133.g198"/>
</dbReference>
<proteinExistence type="predicted"/>
<accession>A0A914UVN6</accession>
<sequence length="105" mass="10666">MSRADDVVGPKAPANSSETASACCEADKPDSTDSANKVVTFLAVAGTGQRPRIQRTSTPYSELIAMSSTEEESDASLGTSPAHADNVGRGPAVPLSSSSSPVAKK</sequence>